<dbReference type="Proteomes" id="UP000800038">
    <property type="component" value="Unassembled WGS sequence"/>
</dbReference>
<dbReference type="EMBL" id="ML975999">
    <property type="protein sequence ID" value="KAF1947201.1"/>
    <property type="molecule type" value="Genomic_DNA"/>
</dbReference>
<feature type="compositionally biased region" description="Basic and acidic residues" evidence="1">
    <location>
        <begin position="319"/>
        <end position="329"/>
    </location>
</feature>
<keyword evidence="2" id="KW-1133">Transmembrane helix</keyword>
<reference evidence="3" key="1">
    <citation type="journal article" date="2020" name="Stud. Mycol.">
        <title>101 Dothideomycetes genomes: a test case for predicting lifestyles and emergence of pathogens.</title>
        <authorList>
            <person name="Haridas S."/>
            <person name="Albert R."/>
            <person name="Binder M."/>
            <person name="Bloem J."/>
            <person name="Labutti K."/>
            <person name="Salamov A."/>
            <person name="Andreopoulos B."/>
            <person name="Baker S."/>
            <person name="Barry K."/>
            <person name="Bills G."/>
            <person name="Bluhm B."/>
            <person name="Cannon C."/>
            <person name="Castanera R."/>
            <person name="Culley D."/>
            <person name="Daum C."/>
            <person name="Ezra D."/>
            <person name="Gonzalez J."/>
            <person name="Henrissat B."/>
            <person name="Kuo A."/>
            <person name="Liang C."/>
            <person name="Lipzen A."/>
            <person name="Lutzoni F."/>
            <person name="Magnuson J."/>
            <person name="Mondo S."/>
            <person name="Nolan M."/>
            <person name="Ohm R."/>
            <person name="Pangilinan J."/>
            <person name="Park H.-J."/>
            <person name="Ramirez L."/>
            <person name="Alfaro M."/>
            <person name="Sun H."/>
            <person name="Tritt A."/>
            <person name="Yoshinaga Y."/>
            <person name="Zwiers L.-H."/>
            <person name="Turgeon B."/>
            <person name="Goodwin S."/>
            <person name="Spatafora J."/>
            <person name="Crous P."/>
            <person name="Grigoriev I."/>
        </authorList>
    </citation>
    <scope>NUCLEOTIDE SEQUENCE</scope>
    <source>
        <strain evidence="3">CBS 161.51</strain>
    </source>
</reference>
<dbReference type="AlphaFoldDB" id="A0A6A5T3N4"/>
<keyword evidence="2" id="KW-0472">Membrane</keyword>
<proteinExistence type="predicted"/>
<accession>A0A6A5T3N4</accession>
<evidence type="ECO:0000256" key="1">
    <source>
        <dbReference type="SAM" id="MobiDB-lite"/>
    </source>
</evidence>
<feature type="region of interest" description="Disordered" evidence="1">
    <location>
        <begin position="303"/>
        <end position="339"/>
    </location>
</feature>
<keyword evidence="2" id="KW-0812">Transmembrane</keyword>
<feature type="region of interest" description="Disordered" evidence="1">
    <location>
        <begin position="248"/>
        <end position="285"/>
    </location>
</feature>
<evidence type="ECO:0000313" key="4">
    <source>
        <dbReference type="Proteomes" id="UP000800038"/>
    </source>
</evidence>
<feature type="transmembrane region" description="Helical" evidence="2">
    <location>
        <begin position="174"/>
        <end position="196"/>
    </location>
</feature>
<evidence type="ECO:0000256" key="2">
    <source>
        <dbReference type="SAM" id="Phobius"/>
    </source>
</evidence>
<name>A0A6A5T3N4_9PLEO</name>
<sequence length="339" mass="37945">MARFLIPRAWRLPKIMWFLILFELPFTVANLALFGIASPNLYRTILWSVGGKMGFNSDPSTVLYAYANYRPVTVPVVWSGFNTQYHLVIGVTCMFFYLVKSTLWLLKVFFPIISLLLHTALLILWAYGLHIQTSPDTIDPERMNKGAPWYITKSCNIVEDKQIRAYCMQAKASFAVSIVMVAIYSFFVIISIYSLIPTTAQKQSHAAKMAEKKAEKKAEKEKWASSPYDNEMTADEQWQHMWELQQLPRTPGTAGGMKSPMTPRTQAFNNLGGEESGHGGHYGQEAAQSGYYSNVPAGGNGWYGPQGGVPIQPVQGQDEYMHSSHEGKGKALGHHATAY</sequence>
<evidence type="ECO:0000313" key="3">
    <source>
        <dbReference type="EMBL" id="KAF1947201.1"/>
    </source>
</evidence>
<keyword evidence="4" id="KW-1185">Reference proteome</keyword>
<organism evidence="3 4">
    <name type="scientific">Clathrospora elynae</name>
    <dbReference type="NCBI Taxonomy" id="706981"/>
    <lineage>
        <taxon>Eukaryota</taxon>
        <taxon>Fungi</taxon>
        <taxon>Dikarya</taxon>
        <taxon>Ascomycota</taxon>
        <taxon>Pezizomycotina</taxon>
        <taxon>Dothideomycetes</taxon>
        <taxon>Pleosporomycetidae</taxon>
        <taxon>Pleosporales</taxon>
        <taxon>Diademaceae</taxon>
        <taxon>Clathrospora</taxon>
    </lineage>
</organism>
<feature type="transmembrane region" description="Helical" evidence="2">
    <location>
        <begin position="15"/>
        <end position="37"/>
    </location>
</feature>
<feature type="transmembrane region" description="Helical" evidence="2">
    <location>
        <begin position="108"/>
        <end position="127"/>
    </location>
</feature>
<feature type="compositionally biased region" description="Low complexity" evidence="1">
    <location>
        <begin position="308"/>
        <end position="317"/>
    </location>
</feature>
<protein>
    <submittedName>
        <fullName evidence="3">Uncharacterized protein</fullName>
    </submittedName>
</protein>
<feature type="transmembrane region" description="Helical" evidence="2">
    <location>
        <begin position="83"/>
        <end position="99"/>
    </location>
</feature>
<dbReference type="OrthoDB" id="5352400at2759"/>
<gene>
    <name evidence="3" type="ORF">EJ02DRAFT_365308</name>
</gene>